<feature type="domain" description="Glycosyl transferase family 51" evidence="29">
    <location>
        <begin position="61"/>
        <end position="234"/>
    </location>
</feature>
<evidence type="ECO:0000256" key="14">
    <source>
        <dbReference type="ARBA" id="ARBA00022692"/>
    </source>
</evidence>
<evidence type="ECO:0000256" key="2">
    <source>
        <dbReference type="ARBA" id="ARBA00004249"/>
    </source>
</evidence>
<organism evidence="31 32">
    <name type="scientific">Microbulbifer harenosus</name>
    <dbReference type="NCBI Taxonomy" id="2576840"/>
    <lineage>
        <taxon>Bacteria</taxon>
        <taxon>Pseudomonadati</taxon>
        <taxon>Pseudomonadota</taxon>
        <taxon>Gammaproteobacteria</taxon>
        <taxon>Cellvibrionales</taxon>
        <taxon>Microbulbiferaceae</taxon>
        <taxon>Microbulbifer</taxon>
    </lineage>
</organism>
<dbReference type="Pfam" id="PF17092">
    <property type="entry name" value="PCB_OB"/>
    <property type="match status" value="1"/>
</dbReference>
<dbReference type="NCBIfam" id="TIGR02074">
    <property type="entry name" value="PBP_1a_fam"/>
    <property type="match status" value="1"/>
</dbReference>
<dbReference type="InterPro" id="IPR012340">
    <property type="entry name" value="NA-bd_OB-fold"/>
</dbReference>
<dbReference type="PANTHER" id="PTHR32282:SF27">
    <property type="entry name" value="PENICILLIN-BINDING PROTEIN 1A"/>
    <property type="match status" value="1"/>
</dbReference>
<keyword evidence="11" id="KW-0645">Protease</keyword>
<dbReference type="EC" id="3.4.16.4" evidence="6"/>
<sequence>MTEKARNRLLSLLWLALAGAAAGAMALSSIYMYLKPGLPSVESLRDIRLQTPLRIYSRDMKLIGEFGEKRRSPVTIEQTPEMFIKAILAAEDDSFYSHSGVSIKGLMRAFRQLVASGSIQSGGSTLTMQVARNFFLTREQRFIRKFNEILLSLQIEQELSKDEILALYINKIFLGNRAYGFQAAAHVYYGKDINELNLAQWAMMAGLPKAPSTYNPLANPSRALVRRNWILKRMLDLGYIGQDEYKNSITAPVTARYHGRDLDMSAPYVAEMARKEAVELFGDAAYTDGYQVITTVDSKLQDAARKALQKGLETYDSRHGYRGPEQRLAPELLADNDQLVDLLQEIPVLGGLQPAVVTAVADRSISVQLRDRRVIEIPWDHGLSSIRPYISENARGATIKSAGEMFAPGDVVRLRRVVISADQVAEEREKARAAAIENAAESLAGTEITDDPFSTPEGLTEEEALEAPQAREEWHLTQVPTAQGALVSLQPEDGAIRALVGGYDFRQSHFNRVTQAARQPGSSFKPFIYSAAIERGYTAASIINDAPIIFEQTNLQDVWRPENDGGDFLGPTRLRKALYMSRNMVSIRLLQSLGLDRALTFVEGFGFERDKLARNLSIALGSSALTPLEMVRGYAAFANGGFRVEPYLVDQVLDVHGDTVYQALPLTVCQECPEIGQESEVYGPEPEPIDLQALQQDTSTATEREPIELRTLPVAPLQADEQARPRAPRAMSAETAYIMDSMLKDVIKRGTGRKALVMKRGDIAGKTGTTNGPRDAWFSGYSPHLATSAWVGFDDNSTIGRNEYGGSAALPIWIDFMSTALEGQPERHLAQPDTIVTMRINPRTGLRTSSGGIFEIFRADKVPGRETYSNYPSIYSNGAEAPAAGEQQTQEGLPEEIF</sequence>
<keyword evidence="14" id="KW-0812">Transmembrane</keyword>
<dbReference type="EC" id="2.4.99.28" evidence="25"/>
<comment type="similarity">
    <text evidence="5">In the N-terminal section; belongs to the glycosyltransferase 51 family.</text>
</comment>
<evidence type="ECO:0000256" key="22">
    <source>
        <dbReference type="ARBA" id="ARBA00023268"/>
    </source>
</evidence>
<name>A0ABY2UPB1_9GAMM</name>
<dbReference type="Gene3D" id="1.10.3810.10">
    <property type="entry name" value="Biosynthetic peptidoglycan transglycosylase-like"/>
    <property type="match status" value="1"/>
</dbReference>
<evidence type="ECO:0000256" key="17">
    <source>
        <dbReference type="ARBA" id="ARBA00022968"/>
    </source>
</evidence>
<dbReference type="InterPro" id="IPR050396">
    <property type="entry name" value="Glycosyltr_51/Transpeptidase"/>
</dbReference>
<evidence type="ECO:0000256" key="16">
    <source>
        <dbReference type="ARBA" id="ARBA00022960"/>
    </source>
</evidence>
<keyword evidence="12" id="KW-0328">Glycosyltransferase</keyword>
<keyword evidence="10" id="KW-0121">Carboxypeptidase</keyword>
<keyword evidence="23" id="KW-0961">Cell wall biogenesis/degradation</keyword>
<evidence type="ECO:0000256" key="6">
    <source>
        <dbReference type="ARBA" id="ARBA00012448"/>
    </source>
</evidence>
<evidence type="ECO:0000256" key="20">
    <source>
        <dbReference type="ARBA" id="ARBA00023136"/>
    </source>
</evidence>
<accession>A0ABY2UPB1</accession>
<evidence type="ECO:0000256" key="15">
    <source>
        <dbReference type="ARBA" id="ARBA00022801"/>
    </source>
</evidence>
<dbReference type="RefSeq" id="WP_138235207.1">
    <property type="nucleotide sequence ID" value="NZ_CP185860.1"/>
</dbReference>
<keyword evidence="20" id="KW-0472">Membrane</keyword>
<dbReference type="InterPro" id="IPR012338">
    <property type="entry name" value="Beta-lactam/transpept-like"/>
</dbReference>
<evidence type="ECO:0000256" key="11">
    <source>
        <dbReference type="ARBA" id="ARBA00022670"/>
    </source>
</evidence>
<gene>
    <name evidence="31" type="ORF">FDY93_07855</name>
</gene>
<evidence type="ECO:0000256" key="7">
    <source>
        <dbReference type="ARBA" id="ARBA00018638"/>
    </source>
</evidence>
<evidence type="ECO:0000256" key="13">
    <source>
        <dbReference type="ARBA" id="ARBA00022679"/>
    </source>
</evidence>
<dbReference type="SUPFAM" id="SSF53955">
    <property type="entry name" value="Lysozyme-like"/>
    <property type="match status" value="1"/>
</dbReference>
<proteinExistence type="inferred from homology"/>
<dbReference type="PANTHER" id="PTHR32282">
    <property type="entry name" value="BINDING PROTEIN TRANSPEPTIDASE, PUTATIVE-RELATED"/>
    <property type="match status" value="1"/>
</dbReference>
<dbReference type="SUPFAM" id="SSF56601">
    <property type="entry name" value="beta-lactamase/transpeptidase-like"/>
    <property type="match status" value="1"/>
</dbReference>
<evidence type="ECO:0000256" key="8">
    <source>
        <dbReference type="ARBA" id="ARBA00022475"/>
    </source>
</evidence>
<evidence type="ECO:0000259" key="29">
    <source>
        <dbReference type="Pfam" id="PF00912"/>
    </source>
</evidence>
<keyword evidence="8" id="KW-1003">Cell membrane</keyword>
<comment type="function">
    <text evidence="1">Cell wall formation. Synthesis of cross-linked peptidoglycan from the lipid intermediates. The enzyme has a penicillin-insensitive transglycosylase N-terminal domain (formation of linear glycan strands) and a penicillin-sensitive transpeptidase C-terminal domain (cross-linking of the peptide subunits).</text>
</comment>
<comment type="caution">
    <text evidence="31">The sequence shown here is derived from an EMBL/GenBank/DDBJ whole genome shotgun (WGS) entry which is preliminary data.</text>
</comment>
<evidence type="ECO:0000256" key="26">
    <source>
        <dbReference type="ARBA" id="ARBA00049902"/>
    </source>
</evidence>
<dbReference type="InterPro" id="IPR023346">
    <property type="entry name" value="Lysozyme-like_dom_sf"/>
</dbReference>
<dbReference type="Proteomes" id="UP000306791">
    <property type="component" value="Unassembled WGS sequence"/>
</dbReference>
<keyword evidence="21" id="KW-0046">Antibiotic resistance</keyword>
<evidence type="ECO:0000256" key="12">
    <source>
        <dbReference type="ARBA" id="ARBA00022676"/>
    </source>
</evidence>
<feature type="domain" description="Penicillin-binding protein OB-like" evidence="30">
    <location>
        <begin position="321"/>
        <end position="481"/>
    </location>
</feature>
<protein>
    <recommendedName>
        <fullName evidence="7">Penicillin-binding protein 1A</fullName>
        <ecNumber evidence="25">2.4.99.28</ecNumber>
        <ecNumber evidence="6">3.4.16.4</ecNumber>
    </recommendedName>
</protein>
<keyword evidence="13" id="KW-0808">Transferase</keyword>
<evidence type="ECO:0000256" key="19">
    <source>
        <dbReference type="ARBA" id="ARBA00022989"/>
    </source>
</evidence>
<evidence type="ECO:0000259" key="28">
    <source>
        <dbReference type="Pfam" id="PF00905"/>
    </source>
</evidence>
<keyword evidence="32" id="KW-1185">Reference proteome</keyword>
<evidence type="ECO:0000256" key="18">
    <source>
        <dbReference type="ARBA" id="ARBA00022984"/>
    </source>
</evidence>
<evidence type="ECO:0000313" key="31">
    <source>
        <dbReference type="EMBL" id="TLM77994.1"/>
    </source>
</evidence>
<reference evidence="31 32" key="1">
    <citation type="submission" date="2019-05" db="EMBL/GenBank/DDBJ databases">
        <title>Microbulbifer harenosus sp. nov., an alginate-degrading bacterium isolated from coastal sand.</title>
        <authorList>
            <person name="Huang H."/>
            <person name="Mo K."/>
            <person name="Bao S."/>
        </authorList>
    </citation>
    <scope>NUCLEOTIDE SEQUENCE [LARGE SCALE GENOMIC DNA]</scope>
    <source>
        <strain evidence="31 32">HB161719</strain>
    </source>
</reference>
<evidence type="ECO:0000256" key="23">
    <source>
        <dbReference type="ARBA" id="ARBA00023316"/>
    </source>
</evidence>
<dbReference type="Pfam" id="PF00905">
    <property type="entry name" value="Transpeptidase"/>
    <property type="match status" value="1"/>
</dbReference>
<keyword evidence="17" id="KW-0735">Signal-anchor</keyword>
<dbReference type="InterPro" id="IPR036950">
    <property type="entry name" value="PBP_transglycosylase"/>
</dbReference>
<dbReference type="Gene3D" id="2.40.50.140">
    <property type="entry name" value="Nucleic acid-binding proteins"/>
    <property type="match status" value="1"/>
</dbReference>
<evidence type="ECO:0000256" key="9">
    <source>
        <dbReference type="ARBA" id="ARBA00022519"/>
    </source>
</evidence>
<dbReference type="Pfam" id="PF00912">
    <property type="entry name" value="Transgly"/>
    <property type="match status" value="1"/>
</dbReference>
<evidence type="ECO:0000256" key="27">
    <source>
        <dbReference type="SAM" id="MobiDB-lite"/>
    </source>
</evidence>
<evidence type="ECO:0000256" key="5">
    <source>
        <dbReference type="ARBA" id="ARBA00007739"/>
    </source>
</evidence>
<feature type="region of interest" description="Disordered" evidence="27">
    <location>
        <begin position="879"/>
        <end position="898"/>
    </location>
</feature>
<comment type="similarity">
    <text evidence="4">In the C-terminal section; belongs to the transpeptidase family.</text>
</comment>
<evidence type="ECO:0000313" key="32">
    <source>
        <dbReference type="Proteomes" id="UP000306791"/>
    </source>
</evidence>
<comment type="subcellular location">
    <subcellularLocation>
        <location evidence="2">Cell inner membrane</location>
        <topology evidence="2">Single-pass type II membrane protein</topology>
    </subcellularLocation>
</comment>
<dbReference type="EMBL" id="VANI01000008">
    <property type="protein sequence ID" value="TLM77994.1"/>
    <property type="molecule type" value="Genomic_DNA"/>
</dbReference>
<evidence type="ECO:0000259" key="30">
    <source>
        <dbReference type="Pfam" id="PF17092"/>
    </source>
</evidence>
<dbReference type="InterPro" id="IPR001460">
    <property type="entry name" value="PCN-bd_Tpept"/>
</dbReference>
<evidence type="ECO:0000256" key="21">
    <source>
        <dbReference type="ARBA" id="ARBA00023251"/>
    </source>
</evidence>
<keyword evidence="9" id="KW-0997">Cell inner membrane</keyword>
<evidence type="ECO:0000256" key="1">
    <source>
        <dbReference type="ARBA" id="ARBA00002624"/>
    </source>
</evidence>
<dbReference type="InterPro" id="IPR001264">
    <property type="entry name" value="Glyco_trans_51"/>
</dbReference>
<dbReference type="InterPro" id="IPR031376">
    <property type="entry name" value="PCB_OB"/>
</dbReference>
<comment type="catalytic activity">
    <reaction evidence="24">
        <text>Preferential cleavage: (Ac)2-L-Lys-D-Ala-|-D-Ala. Also transpeptidation of peptidyl-alanyl moieties that are N-acyl substituents of D-alanine.</text>
        <dbReference type="EC" id="3.4.16.4"/>
    </reaction>
</comment>
<evidence type="ECO:0000256" key="10">
    <source>
        <dbReference type="ARBA" id="ARBA00022645"/>
    </source>
</evidence>
<feature type="domain" description="Penicillin-binding protein transpeptidase" evidence="28">
    <location>
        <begin position="484"/>
        <end position="812"/>
    </location>
</feature>
<keyword evidence="16" id="KW-0133">Cell shape</keyword>
<comment type="pathway">
    <text evidence="3">Cell wall biogenesis; peptidoglycan biosynthesis.</text>
</comment>
<comment type="catalytic activity">
    <reaction evidence="26">
        <text>[GlcNAc-(1-&gt;4)-Mur2Ac(oyl-L-Ala-gamma-D-Glu-L-Lys-D-Ala-D-Ala)](n)-di-trans,octa-cis-undecaprenyl diphosphate + beta-D-GlcNAc-(1-&gt;4)-Mur2Ac(oyl-L-Ala-gamma-D-Glu-L-Lys-D-Ala-D-Ala)-di-trans,octa-cis-undecaprenyl diphosphate = [GlcNAc-(1-&gt;4)-Mur2Ac(oyl-L-Ala-gamma-D-Glu-L-Lys-D-Ala-D-Ala)](n+1)-di-trans,octa-cis-undecaprenyl diphosphate + di-trans,octa-cis-undecaprenyl diphosphate + H(+)</text>
        <dbReference type="Rhea" id="RHEA:23708"/>
        <dbReference type="Rhea" id="RHEA-COMP:9602"/>
        <dbReference type="Rhea" id="RHEA-COMP:9603"/>
        <dbReference type="ChEBI" id="CHEBI:15378"/>
        <dbReference type="ChEBI" id="CHEBI:58405"/>
        <dbReference type="ChEBI" id="CHEBI:60033"/>
        <dbReference type="ChEBI" id="CHEBI:78435"/>
        <dbReference type="EC" id="2.4.99.28"/>
    </reaction>
</comment>
<dbReference type="Gene3D" id="3.40.710.10">
    <property type="entry name" value="DD-peptidase/beta-lactamase superfamily"/>
    <property type="match status" value="2"/>
</dbReference>
<keyword evidence="19" id="KW-1133">Transmembrane helix</keyword>
<evidence type="ECO:0000256" key="3">
    <source>
        <dbReference type="ARBA" id="ARBA00004752"/>
    </source>
</evidence>
<keyword evidence="22" id="KW-0511">Multifunctional enzyme</keyword>
<evidence type="ECO:0000256" key="24">
    <source>
        <dbReference type="ARBA" id="ARBA00034000"/>
    </source>
</evidence>
<evidence type="ECO:0000256" key="4">
    <source>
        <dbReference type="ARBA" id="ARBA00007090"/>
    </source>
</evidence>
<keyword evidence="18" id="KW-0573">Peptidoglycan synthesis</keyword>
<evidence type="ECO:0000256" key="25">
    <source>
        <dbReference type="ARBA" id="ARBA00044770"/>
    </source>
</evidence>
<keyword evidence="15" id="KW-0378">Hydrolase</keyword>